<feature type="domain" description="Integrase catalytic" evidence="3">
    <location>
        <begin position="1110"/>
        <end position="1219"/>
    </location>
</feature>
<feature type="compositionally biased region" description="Basic residues" evidence="2">
    <location>
        <begin position="1840"/>
        <end position="1859"/>
    </location>
</feature>
<dbReference type="Pfam" id="PF00665">
    <property type="entry name" value="rve"/>
    <property type="match status" value="1"/>
</dbReference>
<dbReference type="Pfam" id="PF07727">
    <property type="entry name" value="RVT_2"/>
    <property type="match status" value="2"/>
</dbReference>
<dbReference type="SUPFAM" id="SSF53098">
    <property type="entry name" value="Ribonuclease H-like"/>
    <property type="match status" value="1"/>
</dbReference>
<dbReference type="GO" id="GO:0015074">
    <property type="term" value="P:DNA integration"/>
    <property type="evidence" value="ECO:0007669"/>
    <property type="project" value="InterPro"/>
</dbReference>
<reference evidence="4" key="1">
    <citation type="journal article" date="2019" name="Sci. Rep.">
        <title>Draft genome of Tanacetum cinerariifolium, the natural source of mosquito coil.</title>
        <authorList>
            <person name="Yamashiro T."/>
            <person name="Shiraishi A."/>
            <person name="Satake H."/>
            <person name="Nakayama K."/>
        </authorList>
    </citation>
    <scope>NUCLEOTIDE SEQUENCE</scope>
</reference>
<evidence type="ECO:0000259" key="3">
    <source>
        <dbReference type="PROSITE" id="PS50994"/>
    </source>
</evidence>
<keyword evidence="1" id="KW-0175">Coiled coil</keyword>
<dbReference type="InterPro" id="IPR001584">
    <property type="entry name" value="Integrase_cat-core"/>
</dbReference>
<dbReference type="SUPFAM" id="SSF56672">
    <property type="entry name" value="DNA/RNA polymerases"/>
    <property type="match status" value="2"/>
</dbReference>
<evidence type="ECO:0000313" key="4">
    <source>
        <dbReference type="EMBL" id="GEU44978.1"/>
    </source>
</evidence>
<feature type="compositionally biased region" description="Basic and acidic residues" evidence="2">
    <location>
        <begin position="838"/>
        <end position="850"/>
    </location>
</feature>
<feature type="region of interest" description="Disordered" evidence="2">
    <location>
        <begin position="1760"/>
        <end position="1799"/>
    </location>
</feature>
<feature type="compositionally biased region" description="Basic and acidic residues" evidence="2">
    <location>
        <begin position="1860"/>
        <end position="1872"/>
    </location>
</feature>
<dbReference type="PROSITE" id="PS50994">
    <property type="entry name" value="INTEGRASE"/>
    <property type="match status" value="1"/>
</dbReference>
<organism evidence="4">
    <name type="scientific">Tanacetum cinerariifolium</name>
    <name type="common">Dalmatian daisy</name>
    <name type="synonym">Chrysanthemum cinerariifolium</name>
    <dbReference type="NCBI Taxonomy" id="118510"/>
    <lineage>
        <taxon>Eukaryota</taxon>
        <taxon>Viridiplantae</taxon>
        <taxon>Streptophyta</taxon>
        <taxon>Embryophyta</taxon>
        <taxon>Tracheophyta</taxon>
        <taxon>Spermatophyta</taxon>
        <taxon>Magnoliopsida</taxon>
        <taxon>eudicotyledons</taxon>
        <taxon>Gunneridae</taxon>
        <taxon>Pentapetalae</taxon>
        <taxon>asterids</taxon>
        <taxon>campanulids</taxon>
        <taxon>Asterales</taxon>
        <taxon>Asteraceae</taxon>
        <taxon>Asteroideae</taxon>
        <taxon>Anthemideae</taxon>
        <taxon>Anthemidinae</taxon>
        <taxon>Tanacetum</taxon>
    </lineage>
</organism>
<dbReference type="InterPro" id="IPR043502">
    <property type="entry name" value="DNA/RNA_pol_sf"/>
</dbReference>
<feature type="region of interest" description="Disordered" evidence="2">
    <location>
        <begin position="28"/>
        <end position="52"/>
    </location>
</feature>
<dbReference type="InterPro" id="IPR036397">
    <property type="entry name" value="RNaseH_sf"/>
</dbReference>
<proteinExistence type="predicted"/>
<evidence type="ECO:0000256" key="2">
    <source>
        <dbReference type="SAM" id="MobiDB-lite"/>
    </source>
</evidence>
<dbReference type="PANTHER" id="PTHR11439:SF509">
    <property type="entry name" value="RNA-DIRECTED DNA POLYMERASE"/>
    <property type="match status" value="1"/>
</dbReference>
<protein>
    <submittedName>
        <fullName evidence="4">Retrovirus-related Pol polyprotein from transposon TNT 1-94</fullName>
    </submittedName>
</protein>
<name>A0A6L2K6F8_TANCI</name>
<evidence type="ECO:0000256" key="1">
    <source>
        <dbReference type="SAM" id="Coils"/>
    </source>
</evidence>
<gene>
    <name evidence="4" type="ORF">Tci_016956</name>
</gene>
<dbReference type="EMBL" id="BKCJ010001921">
    <property type="protein sequence ID" value="GEU44978.1"/>
    <property type="molecule type" value="Genomic_DNA"/>
</dbReference>
<dbReference type="Gene3D" id="3.10.10.10">
    <property type="entry name" value="HIV Type 1 Reverse Transcriptase, subunit A, domain 1"/>
    <property type="match status" value="1"/>
</dbReference>
<dbReference type="PANTHER" id="PTHR11439">
    <property type="entry name" value="GAG-POL-RELATED RETROTRANSPOSON"/>
    <property type="match status" value="1"/>
</dbReference>
<feature type="region of interest" description="Disordered" evidence="2">
    <location>
        <begin position="1263"/>
        <end position="1286"/>
    </location>
</feature>
<feature type="compositionally biased region" description="Polar residues" evidence="2">
    <location>
        <begin position="1767"/>
        <end position="1778"/>
    </location>
</feature>
<sequence>MVMASKTFSFELRLHQLAFKEVSETSVANNTSGLIPQRQKASDYDNSNPMPQRKDVFSSADVDVPSQQELDLLFGPLPVQTRRQLATDPEMCMYALTMSTAEPKNIKEAVGDSAWIEAMQEEIHHFDRLQEVGIDFEESFALVARLEAVRIFIAYAAHTSFPIYHMDMKMAFLNGPLKEEVYVAQPDGFVNPDHPEKVYRLRKALYGLKQAPRAWYDEISKFLTSKGFTKGIIDSTLFTIRYEEDIILVQIYVDGVILRSTNPKYTKHFEKLMHSRFEMSLMGEMKFYLGLQIHQSPSGIFINHAKYTLEILHKHGMDKGQSIGTPMATKPKLDADLSGNPVDQTDYRSKISSLMYLTSSRPDIVQALCLSHVDEDTALRLWLQLQQNSVVLTEYQLADMFTKALPEDRFKYLVRKIVLRYDGDECDKGRMPTKIELTLEQSQQGVSNDVLVRIEGDEELKRNTRHHGPSDALHNPSQPFEFLSTETSLIYGNPSRAIIKQALGRQQERVVRFEDAPNGEGSRAGRNAKGSILNYKDLKAKFQSHISQQKKFTKTHLAFYNIKQREGESTRAFITRYIDDTQRISGFVHGLRTKRLIKHLSTNLPSTYKGLMEKIYTWVEAIKVATNGAPNDQRESFESLSKSPREILATKKVAKTLNNLLGCPETNGLETGPTELSILKDSPSWLLREAVLALKISTFRSHDWGRVPRTLIIGGEAFNIEHRVNKLKHLELVKQKKRNQASKRNEAIRVQVKELTKANILREVKYQTWVSNHVIVNKADRRWKLCVDFTDINKACPKEHHSLTIDEQKPILMLGIASVDIQLSGERDCRSARNSRNRSRDAEDAGYRGRNNEEEATDFALMAFTSNPSSSSSSNSERKKLRKANLEFIGYQYGLELIEGQLRVHQQNEVIYEEKIGTLEYAVKDKSNLLKYIQKQLDKALKEKEDLTAKLKKFKSSSKNLTKLLDSQISVKVKNGLGYDSQFNEKEVLVVKEEEVTETVFDNRLSDEENSLANNRFKKVFTRFGRIPVSAARLKVTASTSAAKPVNTVGPKQTHLRRNSTERVNTARLKAVSAVKGNRVTAVKTLASCVWRPRVNDIDQISKDNSGCSRHMTGNKAYLTDYQEINDGGFATFGLSRGKITGTVTDDFSRFSWVFFLATKDETSKVLKPFITAIENQINKKVKVIRCDNETEFKNRDLDEFCEMKGIKKEYSNARTLQALVIKFHNKTPYELLNGRTPRLDFMRPFGCPVTILNTLDLLGKSKGNQTDKNTGPQDTNGNTGTQDNVNVGKEVFDQHYIVLPFWSSIFSIFKSSDDKVADDKPKDDTVELRSTSIFNNTYDDDLDIFTSPVQSVGAEVDFNNIDSSTVVTPISTHRVHMNHPKNQILGDPKSAVQTRGMAKKSFEAHAFVSYIYKQRRTNHKYENFLFACFLSQMEPKKVSQALNDESWVEAMQEELLQFSLQKVWRLVDMPYGKKAIGTKWVYRNKKDERGIVVRNKARLVAQGHRQEEGIDYDEVFAPVARIEAIKIFLAFASFIGFVVYQMDVKSAFLYGTIEDKVYLSQPPVFIDPQFPNKIYKVEKALYGLHKLPEPAITPIETLKPLVKDKEDADVDVHLYRSMIGSLMYLMAFKPDIMFLVCACSRRLISWLCKKQTIVATSTTEAEYVVAANYCRQFNDPPLSTGYIVGSGEDRMEHEIKLMDPVPQIPYDSPLSGGHTPRSDESSMTLKELMDWCTTLLQKVLDLENVKTSQAKEIMIVEDKGNGEKGGSTTETVSTTRPDISAARPEVSSTEPKTPPIKTTLFDDEDVTIADTLVQAEIDVDHELVVRLTLEEQEKYIVKERKKKAAGSSSKHKSPKKQKVKDQDSKYSDKEHRKCLKVVPDDDKSIDYETLDVKSLIIDCKSQVLGTNEAGDVHVYKLTRLDGSYKLFSTFSRMLEVLDRQDVLDLHKIIMEMFPANDPEGSDLILWGDLKTLVESNKDDEI</sequence>
<dbReference type="InterPro" id="IPR013103">
    <property type="entry name" value="RVT_2"/>
</dbReference>
<feature type="region of interest" description="Disordered" evidence="2">
    <location>
        <begin position="1840"/>
        <end position="1872"/>
    </location>
</feature>
<accession>A0A6L2K6F8</accession>
<dbReference type="Gene3D" id="3.30.420.10">
    <property type="entry name" value="Ribonuclease H-like superfamily/Ribonuclease H"/>
    <property type="match status" value="1"/>
</dbReference>
<feature type="region of interest" description="Disordered" evidence="2">
    <location>
        <begin position="828"/>
        <end position="850"/>
    </location>
</feature>
<comment type="caution">
    <text evidence="4">The sequence shown here is derived from an EMBL/GenBank/DDBJ whole genome shotgun (WGS) entry which is preliminary data.</text>
</comment>
<dbReference type="GO" id="GO:0003676">
    <property type="term" value="F:nucleic acid binding"/>
    <property type="evidence" value="ECO:0007669"/>
    <property type="project" value="InterPro"/>
</dbReference>
<feature type="coiled-coil region" evidence="1">
    <location>
        <begin position="930"/>
        <end position="957"/>
    </location>
</feature>
<dbReference type="InterPro" id="IPR012337">
    <property type="entry name" value="RNaseH-like_sf"/>
</dbReference>